<dbReference type="Proteomes" id="UP000092461">
    <property type="component" value="Unassembled WGS sequence"/>
</dbReference>
<feature type="transmembrane region" description="Helical" evidence="5">
    <location>
        <begin position="109"/>
        <end position="132"/>
    </location>
</feature>
<dbReference type="InterPro" id="IPR036259">
    <property type="entry name" value="MFS_trans_sf"/>
</dbReference>
<dbReference type="EMBL" id="AJWK01005461">
    <property type="status" value="NOT_ANNOTATED_CDS"/>
    <property type="molecule type" value="Genomic_DNA"/>
</dbReference>
<reference evidence="6" key="1">
    <citation type="submission" date="2020-05" db="UniProtKB">
        <authorList>
            <consortium name="EnsemblMetazoa"/>
        </authorList>
    </citation>
    <scope>IDENTIFICATION</scope>
    <source>
        <strain evidence="6">Jacobina</strain>
    </source>
</reference>
<dbReference type="GO" id="GO:0006820">
    <property type="term" value="P:monoatomic anion transport"/>
    <property type="evidence" value="ECO:0007669"/>
    <property type="project" value="TreeGrafter"/>
</dbReference>
<dbReference type="GO" id="GO:0022857">
    <property type="term" value="F:transmembrane transporter activity"/>
    <property type="evidence" value="ECO:0007669"/>
    <property type="project" value="InterPro"/>
</dbReference>
<dbReference type="PROSITE" id="PS51257">
    <property type="entry name" value="PROKAR_LIPOPROTEIN"/>
    <property type="match status" value="1"/>
</dbReference>
<dbReference type="VEuPathDB" id="VectorBase:LLONM1_006342"/>
<comment type="subcellular location">
    <subcellularLocation>
        <location evidence="1">Membrane</location>
        <topology evidence="1">Multi-pass membrane protein</topology>
    </subcellularLocation>
</comment>
<sequence length="158" mass="17688">MSLGKDSHILLNGGIGCLWFLLWAIYIKRNPASDPRISAKERAYIESSLAGKNLREDTKIPWKLLLTSKAVWAQTIVTIVDAYFSFTYMTQIPAYLKDILNYNLGTSGFLAAIPFLLFIILTPVTSIVSDFLRSRKILSTYKPSGLRPSICFGCNGIF</sequence>
<keyword evidence="3 5" id="KW-1133">Transmembrane helix</keyword>
<dbReference type="SUPFAM" id="SSF103473">
    <property type="entry name" value="MFS general substrate transporter"/>
    <property type="match status" value="1"/>
</dbReference>
<dbReference type="Pfam" id="PF07690">
    <property type="entry name" value="MFS_1"/>
    <property type="match status" value="1"/>
</dbReference>
<dbReference type="VEuPathDB" id="VectorBase:LLOJ001594"/>
<dbReference type="PANTHER" id="PTHR11662:SF399">
    <property type="entry name" value="FI19708P1-RELATED"/>
    <property type="match status" value="1"/>
</dbReference>
<evidence type="ECO:0000313" key="7">
    <source>
        <dbReference type="Proteomes" id="UP000092461"/>
    </source>
</evidence>
<feature type="transmembrane region" description="Helical" evidence="5">
    <location>
        <begin position="6"/>
        <end position="27"/>
    </location>
</feature>
<keyword evidence="4 5" id="KW-0472">Membrane</keyword>
<accession>A0A1B0EWA2</accession>
<evidence type="ECO:0000256" key="5">
    <source>
        <dbReference type="SAM" id="Phobius"/>
    </source>
</evidence>
<feature type="transmembrane region" description="Helical" evidence="5">
    <location>
        <begin position="70"/>
        <end position="89"/>
    </location>
</feature>
<keyword evidence="2 5" id="KW-0812">Transmembrane</keyword>
<dbReference type="PANTHER" id="PTHR11662">
    <property type="entry name" value="SOLUTE CARRIER FAMILY 17"/>
    <property type="match status" value="1"/>
</dbReference>
<dbReference type="InterPro" id="IPR011701">
    <property type="entry name" value="MFS"/>
</dbReference>
<evidence type="ECO:0000313" key="6">
    <source>
        <dbReference type="EnsemblMetazoa" id="LLOJ001594-PA"/>
    </source>
</evidence>
<organism evidence="6 7">
    <name type="scientific">Lutzomyia longipalpis</name>
    <name type="common">Sand fly</name>
    <dbReference type="NCBI Taxonomy" id="7200"/>
    <lineage>
        <taxon>Eukaryota</taxon>
        <taxon>Metazoa</taxon>
        <taxon>Ecdysozoa</taxon>
        <taxon>Arthropoda</taxon>
        <taxon>Hexapoda</taxon>
        <taxon>Insecta</taxon>
        <taxon>Pterygota</taxon>
        <taxon>Neoptera</taxon>
        <taxon>Endopterygota</taxon>
        <taxon>Diptera</taxon>
        <taxon>Nematocera</taxon>
        <taxon>Psychodoidea</taxon>
        <taxon>Psychodidae</taxon>
        <taxon>Lutzomyia</taxon>
        <taxon>Lutzomyia</taxon>
    </lineage>
</organism>
<dbReference type="InterPro" id="IPR050382">
    <property type="entry name" value="MFS_Na/Anion_cotransporter"/>
</dbReference>
<dbReference type="Gene3D" id="1.20.1250.20">
    <property type="entry name" value="MFS general substrate transporter like domains"/>
    <property type="match status" value="1"/>
</dbReference>
<evidence type="ECO:0000256" key="3">
    <source>
        <dbReference type="ARBA" id="ARBA00022989"/>
    </source>
</evidence>
<evidence type="ECO:0000256" key="2">
    <source>
        <dbReference type="ARBA" id="ARBA00022692"/>
    </source>
</evidence>
<proteinExistence type="predicted"/>
<evidence type="ECO:0000256" key="1">
    <source>
        <dbReference type="ARBA" id="ARBA00004141"/>
    </source>
</evidence>
<evidence type="ECO:0000256" key="4">
    <source>
        <dbReference type="ARBA" id="ARBA00023136"/>
    </source>
</evidence>
<keyword evidence="7" id="KW-1185">Reference proteome</keyword>
<dbReference type="EnsemblMetazoa" id="LLOJ001594-RA">
    <property type="protein sequence ID" value="LLOJ001594-PA"/>
    <property type="gene ID" value="LLOJ001594"/>
</dbReference>
<protein>
    <submittedName>
        <fullName evidence="6">Uncharacterized protein</fullName>
    </submittedName>
</protein>
<dbReference type="GO" id="GO:0016324">
    <property type="term" value="C:apical plasma membrane"/>
    <property type="evidence" value="ECO:0007669"/>
    <property type="project" value="TreeGrafter"/>
</dbReference>
<name>A0A1B0EWA2_LUTLO</name>
<dbReference type="AlphaFoldDB" id="A0A1B0EWA2"/>